<proteinExistence type="predicted"/>
<dbReference type="EMBL" id="WVTB01000052">
    <property type="protein sequence ID" value="KAF3803873.1"/>
    <property type="molecule type" value="Genomic_DNA"/>
</dbReference>
<dbReference type="AlphaFoldDB" id="A0A8H4CH67"/>
<dbReference type="RefSeq" id="XP_045263032.1">
    <property type="nucleotide sequence ID" value="XM_045408342.1"/>
</dbReference>
<feature type="non-terminal residue" evidence="3">
    <location>
        <position position="69"/>
    </location>
</feature>
<keyword evidence="4" id="KW-1185">Reference proteome</keyword>
<dbReference type="Gene3D" id="3.30.70.270">
    <property type="match status" value="1"/>
</dbReference>
<dbReference type="Proteomes" id="UP000613401">
    <property type="component" value="Unassembled WGS sequence"/>
</dbReference>
<name>A0A8H4CH67_COLGL</name>
<dbReference type="InterPro" id="IPR043502">
    <property type="entry name" value="DNA/RNA_pol_sf"/>
</dbReference>
<protein>
    <submittedName>
        <fullName evidence="3">Uncharacterized protein</fullName>
    </submittedName>
</protein>
<gene>
    <name evidence="3" type="ORF">GCG54_00008375</name>
</gene>
<reference evidence="3" key="2">
    <citation type="submission" date="2020-03" db="EMBL/GenBank/DDBJ databases">
        <authorList>
            <person name="Fu F.-F."/>
            <person name="Chen J."/>
        </authorList>
    </citation>
    <scope>NUCLEOTIDE SEQUENCE</scope>
    <source>
        <strain evidence="3">Lc1</strain>
    </source>
</reference>
<evidence type="ECO:0000313" key="4">
    <source>
        <dbReference type="Proteomes" id="UP000613401"/>
    </source>
</evidence>
<keyword evidence="2" id="KW-0496">Mitochondrion</keyword>
<evidence type="ECO:0000256" key="1">
    <source>
        <dbReference type="ARBA" id="ARBA00004173"/>
    </source>
</evidence>
<evidence type="ECO:0000313" key="3">
    <source>
        <dbReference type="EMBL" id="KAF3803873.1"/>
    </source>
</evidence>
<dbReference type="GeneID" id="69015516"/>
<dbReference type="InterPro" id="IPR043128">
    <property type="entry name" value="Rev_trsase/Diguanyl_cyclase"/>
</dbReference>
<sequence length="69" mass="8011">HEAHLRAVFKVLEERAVTLSPDKSFIGFPSIELLGFNVDAFNLWNTEDRVRALKLVEFPRNLSSLEKWL</sequence>
<comment type="subcellular location">
    <subcellularLocation>
        <location evidence="1">Mitochondrion</location>
    </subcellularLocation>
</comment>
<comment type="caution">
    <text evidence="3">The sequence shown here is derived from an EMBL/GenBank/DDBJ whole genome shotgun (WGS) entry which is preliminary data.</text>
</comment>
<dbReference type="GO" id="GO:0005739">
    <property type="term" value="C:mitochondrion"/>
    <property type="evidence" value="ECO:0007669"/>
    <property type="project" value="UniProtKB-SubCell"/>
</dbReference>
<organism evidence="3 4">
    <name type="scientific">Colletotrichum gloeosporioides</name>
    <name type="common">Anthracnose fungus</name>
    <name type="synonym">Glomerella cingulata</name>
    <dbReference type="NCBI Taxonomy" id="474922"/>
    <lineage>
        <taxon>Eukaryota</taxon>
        <taxon>Fungi</taxon>
        <taxon>Dikarya</taxon>
        <taxon>Ascomycota</taxon>
        <taxon>Pezizomycotina</taxon>
        <taxon>Sordariomycetes</taxon>
        <taxon>Hypocreomycetidae</taxon>
        <taxon>Glomerellales</taxon>
        <taxon>Glomerellaceae</taxon>
        <taxon>Colletotrichum</taxon>
        <taxon>Colletotrichum gloeosporioides species complex</taxon>
    </lineage>
</organism>
<evidence type="ECO:0000256" key="2">
    <source>
        <dbReference type="ARBA" id="ARBA00023128"/>
    </source>
</evidence>
<dbReference type="SUPFAM" id="SSF56672">
    <property type="entry name" value="DNA/RNA polymerases"/>
    <property type="match status" value="1"/>
</dbReference>
<reference evidence="3" key="1">
    <citation type="journal article" date="2020" name="Phytopathology">
        <title>Genome sequence and comparative analysis of Colletotrichum gloeosporioides isolated from Liriodendron leaves.</title>
        <authorList>
            <person name="Fu F.F."/>
            <person name="Hao Z."/>
            <person name="Wang P."/>
            <person name="Lu Y."/>
            <person name="Xue L.J."/>
            <person name="Wei G."/>
            <person name="Tian Y."/>
            <person name="Baishi H."/>
            <person name="Xu H."/>
            <person name="Shi J."/>
            <person name="Cheng T."/>
            <person name="Wang G."/>
            <person name="Yi Y."/>
            <person name="Chen J."/>
        </authorList>
    </citation>
    <scope>NUCLEOTIDE SEQUENCE</scope>
    <source>
        <strain evidence="3">Lc1</strain>
    </source>
</reference>
<accession>A0A8H4CH67</accession>
<feature type="non-terminal residue" evidence="3">
    <location>
        <position position="1"/>
    </location>
</feature>